<protein>
    <recommendedName>
        <fullName evidence="2">Deoxyribonuclease NucA/NucB domain-containing protein</fullName>
    </recommendedName>
</protein>
<name>A0ABZ1Y1L5_9ACTN</name>
<feature type="compositionally biased region" description="Low complexity" evidence="1">
    <location>
        <begin position="34"/>
        <end position="44"/>
    </location>
</feature>
<gene>
    <name evidence="3" type="ORF">OIE82_05875</name>
</gene>
<dbReference type="RefSeq" id="WP_395758321.1">
    <property type="nucleotide sequence ID" value="NZ_CP109207.1"/>
</dbReference>
<proteinExistence type="predicted"/>
<accession>A0ABZ1Y1L5</accession>
<sequence>MSRIKGQGPPTPSETSSAAAELPQPAPQKAERPNANTALASSASSCEKVRSKLDTLAAEGQRTVACTAPAPAHKPSVPETPATDVTALADRTPVPLPDWCYDSSDGDGTWYYNRSHACSIDTLSVDVIDTRTGELVGQIYYQTNELVYTADDLPTWGHQVTIRMYGGWGLISGTTVEGAATCPGPCTLSEADVDFPAQSVSVGSAPWGEALPTSTATAAGAIGEAKSTMYWVFNNPSWTQGTDLIGSQVVVPVRCDNDTKGVSTPGCVFKDYAPVNVVSLSGLYPNYARHIQDAQASGLPGAYPDGQPLTRQTNDTTITSNRRTACPQASSGGYPRPTGYSCDEYPFASTHQGAASNPLLGRTFDWCQISTLTSRTGPGWSACMIPATENTAAGRDDLRIFYNENRVLENDAFYVWIVQ</sequence>
<evidence type="ECO:0000313" key="3">
    <source>
        <dbReference type="EMBL" id="WUU52686.1"/>
    </source>
</evidence>
<feature type="region of interest" description="Disordered" evidence="1">
    <location>
        <begin position="1"/>
        <end position="44"/>
    </location>
</feature>
<organism evidence="3">
    <name type="scientific">Streptomyces althioticus</name>
    <dbReference type="NCBI Taxonomy" id="83380"/>
    <lineage>
        <taxon>Bacteria</taxon>
        <taxon>Bacillati</taxon>
        <taxon>Actinomycetota</taxon>
        <taxon>Actinomycetes</taxon>
        <taxon>Kitasatosporales</taxon>
        <taxon>Streptomycetaceae</taxon>
        <taxon>Streptomyces</taxon>
        <taxon>Streptomyces althioticus group</taxon>
    </lineage>
</organism>
<dbReference type="EMBL" id="CP109207">
    <property type="protein sequence ID" value="WUU52686.1"/>
    <property type="molecule type" value="Genomic_DNA"/>
</dbReference>
<evidence type="ECO:0000259" key="2">
    <source>
        <dbReference type="Pfam" id="PF14040"/>
    </source>
</evidence>
<feature type="domain" description="Deoxyribonuclease NucA/NucB" evidence="2">
    <location>
        <begin position="314"/>
        <end position="415"/>
    </location>
</feature>
<dbReference type="InterPro" id="IPR029476">
    <property type="entry name" value="DNase_NucA_NucB"/>
</dbReference>
<evidence type="ECO:0000256" key="1">
    <source>
        <dbReference type="SAM" id="MobiDB-lite"/>
    </source>
</evidence>
<dbReference type="Pfam" id="PF14040">
    <property type="entry name" value="DNase_NucA_NucB"/>
    <property type="match status" value="1"/>
</dbReference>
<reference evidence="3" key="1">
    <citation type="submission" date="2022-10" db="EMBL/GenBank/DDBJ databases">
        <title>The complete genomes of actinobacterial strains from the NBC collection.</title>
        <authorList>
            <person name="Joergensen T.S."/>
            <person name="Alvarez Arevalo M."/>
            <person name="Sterndorff E.B."/>
            <person name="Faurdal D."/>
            <person name="Vuksanovic O."/>
            <person name="Mourched A.-S."/>
            <person name="Charusanti P."/>
            <person name="Shaw S."/>
            <person name="Blin K."/>
            <person name="Weber T."/>
        </authorList>
    </citation>
    <scope>NUCLEOTIDE SEQUENCE [LARGE SCALE GENOMIC DNA]</scope>
    <source>
        <strain evidence="3">NBC 01686</strain>
    </source>
</reference>